<keyword evidence="21" id="KW-0812">Transmembrane</keyword>
<evidence type="ECO:0000256" key="15">
    <source>
        <dbReference type="ARBA" id="ARBA00023128"/>
    </source>
</evidence>
<reference evidence="22" key="3">
    <citation type="submission" date="2025-09" db="UniProtKB">
        <authorList>
            <consortium name="Ensembl"/>
        </authorList>
    </citation>
    <scope>IDENTIFICATION</scope>
</reference>
<keyword evidence="12" id="KW-0999">Mitochondrion inner membrane</keyword>
<dbReference type="AlphaFoldDB" id="A0A3P8X4B1"/>
<evidence type="ECO:0000256" key="2">
    <source>
        <dbReference type="ARBA" id="ARBA00003203"/>
    </source>
</evidence>
<comment type="pathway">
    <text evidence="4">Phospholipid metabolism; CDP-diacylglycerol biosynthesis; CDP-diacylglycerol from sn-glycerol 3-phosphate: step 3/3.</text>
</comment>
<keyword evidence="21" id="KW-1133">Transmembrane helix</keyword>
<dbReference type="GO" id="GO:0032049">
    <property type="term" value="P:cardiolipin biosynthetic process"/>
    <property type="evidence" value="ECO:0007669"/>
    <property type="project" value="InterPro"/>
</dbReference>
<comment type="pathway">
    <text evidence="5">Lipid metabolism.</text>
</comment>
<comment type="similarity">
    <text evidence="6">Belongs to the TAM41 family.</text>
</comment>
<keyword evidence="23" id="KW-1185">Reference proteome</keyword>
<dbReference type="PANTHER" id="PTHR13619:SF0">
    <property type="entry name" value="PHOSPHATIDATE CYTIDYLYLTRANSFERASE, MITOCHONDRIAL"/>
    <property type="match status" value="1"/>
</dbReference>
<reference evidence="22" key="2">
    <citation type="submission" date="2025-08" db="UniProtKB">
        <authorList>
            <consortium name="Ensembl"/>
        </authorList>
    </citation>
    <scope>IDENTIFICATION</scope>
</reference>
<name>A0A3P8X4B1_CYNSE</name>
<evidence type="ECO:0000256" key="11">
    <source>
        <dbReference type="ARBA" id="ARBA00022695"/>
    </source>
</evidence>
<dbReference type="STRING" id="244447.ENSCSEP00000033747"/>
<dbReference type="UniPathway" id="UPA00557">
    <property type="reaction ID" value="UER00614"/>
</dbReference>
<evidence type="ECO:0000256" key="16">
    <source>
        <dbReference type="ARBA" id="ARBA00023136"/>
    </source>
</evidence>
<evidence type="ECO:0000256" key="14">
    <source>
        <dbReference type="ARBA" id="ARBA00023098"/>
    </source>
</evidence>
<evidence type="ECO:0000313" key="22">
    <source>
        <dbReference type="Ensembl" id="ENSCSEP00000033747.1"/>
    </source>
</evidence>
<dbReference type="Proteomes" id="UP000265120">
    <property type="component" value="Chromosome 11"/>
</dbReference>
<evidence type="ECO:0000256" key="7">
    <source>
        <dbReference type="ARBA" id="ARBA00012487"/>
    </source>
</evidence>
<evidence type="ECO:0000256" key="8">
    <source>
        <dbReference type="ARBA" id="ARBA00018337"/>
    </source>
</evidence>
<evidence type="ECO:0000256" key="17">
    <source>
        <dbReference type="ARBA" id="ARBA00023209"/>
    </source>
</evidence>
<dbReference type="InParanoid" id="A0A3P8X4B1"/>
<keyword evidence="15" id="KW-0496">Mitochondrion</keyword>
<evidence type="ECO:0000256" key="13">
    <source>
        <dbReference type="ARBA" id="ARBA00022842"/>
    </source>
</evidence>
<dbReference type="EC" id="2.7.7.41" evidence="7"/>
<evidence type="ECO:0000256" key="18">
    <source>
        <dbReference type="ARBA" id="ARBA00023264"/>
    </source>
</evidence>
<evidence type="ECO:0000256" key="12">
    <source>
        <dbReference type="ARBA" id="ARBA00022792"/>
    </source>
</evidence>
<dbReference type="GO" id="GO:0004605">
    <property type="term" value="F:phosphatidate cytidylyltransferase activity"/>
    <property type="evidence" value="ECO:0007669"/>
    <property type="project" value="UniProtKB-EC"/>
</dbReference>
<comment type="function">
    <text evidence="2">Catalyzes the conversion of phosphatidic acid (PA) to CDP-diacylglycerol (CDP-DAG), an essential intermediate in the synthesis of phosphatidylglycerol, cardiolipin and phosphatidylinositol.</text>
</comment>
<comment type="cofactor">
    <cofactor evidence="1">
        <name>Mg(2+)</name>
        <dbReference type="ChEBI" id="CHEBI:18420"/>
    </cofactor>
</comment>
<keyword evidence="16 21" id="KW-0472">Membrane</keyword>
<evidence type="ECO:0000256" key="6">
    <source>
        <dbReference type="ARBA" id="ARBA00005458"/>
    </source>
</evidence>
<dbReference type="InterPro" id="IPR015222">
    <property type="entry name" value="Tam41"/>
</dbReference>
<feature type="transmembrane region" description="Helical" evidence="21">
    <location>
        <begin position="255"/>
        <end position="276"/>
    </location>
</feature>
<keyword evidence="17" id="KW-0594">Phospholipid biosynthesis</keyword>
<sequence>MTVPALHNTGVLYRRILSHFPQDITLAFAYGSGVFKHHGSSQGQMEKNMLDFVFAVDDPVTWHTMNLLQNRKHYSILKLLGPKTISSIQSDHGAAVYYNTLVPVDGRTIKYGVISTQSLMDDLMHWNTLYVAGRLHKPVKMLVQSENGSLRAALVSNLKSAVTASFLMLPESFTEEELFLQIAGLSYAGDFRMVFGEDRSKVSNIVRDNMQHFKTLYSNILHDCPLVVYKSQQAKLEVRHSEDTSRTMYTRNTQVLQYTTALLLLLLLLGYCKITFYTHVIQQSLFCCSPAAPTACRGKHEIKPTFVFNLLRKKVIDDDKQTMNKTGHTHTHTLRINLAVSEVCFSTTRGRSGALLCLVVYCR</sequence>
<evidence type="ECO:0000256" key="9">
    <source>
        <dbReference type="ARBA" id="ARBA00022516"/>
    </source>
</evidence>
<accession>A0A3P8X4B1</accession>
<protein>
    <recommendedName>
        <fullName evidence="8">Phosphatidate cytidylyltransferase, mitochondrial</fullName>
        <ecNumber evidence="7">2.7.7.41</ecNumber>
    </recommendedName>
    <alternativeName>
        <fullName evidence="19">CDP-diacylglycerol synthase</fullName>
    </alternativeName>
    <alternativeName>
        <fullName evidence="20">Mitochondrial translocator assembly and maintenance protein 41 homolog</fullName>
    </alternativeName>
</protein>
<dbReference type="GeneTree" id="ENSGT00390000000616"/>
<keyword evidence="18" id="KW-1208">Phospholipid metabolism</keyword>
<comment type="subcellular location">
    <subcellularLocation>
        <location evidence="3">Mitochondrion inner membrane</location>
        <topology evidence="3">Peripheral membrane protein</topology>
        <orientation evidence="3">Matrix side</orientation>
    </subcellularLocation>
</comment>
<organism evidence="22 23">
    <name type="scientific">Cynoglossus semilaevis</name>
    <name type="common">Tongue sole</name>
    <dbReference type="NCBI Taxonomy" id="244447"/>
    <lineage>
        <taxon>Eukaryota</taxon>
        <taxon>Metazoa</taxon>
        <taxon>Chordata</taxon>
        <taxon>Craniata</taxon>
        <taxon>Vertebrata</taxon>
        <taxon>Euteleostomi</taxon>
        <taxon>Actinopterygii</taxon>
        <taxon>Neopterygii</taxon>
        <taxon>Teleostei</taxon>
        <taxon>Neoteleostei</taxon>
        <taxon>Acanthomorphata</taxon>
        <taxon>Carangaria</taxon>
        <taxon>Pleuronectiformes</taxon>
        <taxon>Pleuronectoidei</taxon>
        <taxon>Cynoglossidae</taxon>
        <taxon>Cynoglossinae</taxon>
        <taxon>Cynoglossus</taxon>
    </lineage>
</organism>
<keyword evidence="10" id="KW-0808">Transferase</keyword>
<dbReference type="GO" id="GO:0016024">
    <property type="term" value="P:CDP-diacylglycerol biosynthetic process"/>
    <property type="evidence" value="ECO:0007669"/>
    <property type="project" value="UniProtKB-UniPathway"/>
</dbReference>
<dbReference type="GO" id="GO:0005743">
    <property type="term" value="C:mitochondrial inner membrane"/>
    <property type="evidence" value="ECO:0007669"/>
    <property type="project" value="UniProtKB-SubCell"/>
</dbReference>
<evidence type="ECO:0000256" key="3">
    <source>
        <dbReference type="ARBA" id="ARBA00004443"/>
    </source>
</evidence>
<dbReference type="PANTHER" id="PTHR13619">
    <property type="entry name" value="PHOSPHATIDATE CYTIDYLYLTRANSFERASE, MITOCHONDRIAL"/>
    <property type="match status" value="1"/>
</dbReference>
<evidence type="ECO:0000256" key="5">
    <source>
        <dbReference type="ARBA" id="ARBA00005189"/>
    </source>
</evidence>
<keyword evidence="11" id="KW-0548">Nucleotidyltransferase</keyword>
<keyword evidence="13" id="KW-0460">Magnesium</keyword>
<evidence type="ECO:0000256" key="19">
    <source>
        <dbReference type="ARBA" id="ARBA00029893"/>
    </source>
</evidence>
<reference evidence="22 23" key="1">
    <citation type="journal article" date="2014" name="Nat. Genet.">
        <title>Whole-genome sequence of a flatfish provides insights into ZW sex chromosome evolution and adaptation to a benthic lifestyle.</title>
        <authorList>
            <person name="Chen S."/>
            <person name="Zhang G."/>
            <person name="Shao C."/>
            <person name="Huang Q."/>
            <person name="Liu G."/>
            <person name="Zhang P."/>
            <person name="Song W."/>
            <person name="An N."/>
            <person name="Chalopin D."/>
            <person name="Volff J.N."/>
            <person name="Hong Y."/>
            <person name="Li Q."/>
            <person name="Sha Z."/>
            <person name="Zhou H."/>
            <person name="Xie M."/>
            <person name="Yu Q."/>
            <person name="Liu Y."/>
            <person name="Xiang H."/>
            <person name="Wang N."/>
            <person name="Wu K."/>
            <person name="Yang C."/>
            <person name="Zhou Q."/>
            <person name="Liao X."/>
            <person name="Yang L."/>
            <person name="Hu Q."/>
            <person name="Zhang J."/>
            <person name="Meng L."/>
            <person name="Jin L."/>
            <person name="Tian Y."/>
            <person name="Lian J."/>
            <person name="Yang J."/>
            <person name="Miao G."/>
            <person name="Liu S."/>
            <person name="Liang Z."/>
            <person name="Yan F."/>
            <person name="Li Y."/>
            <person name="Sun B."/>
            <person name="Zhang H."/>
            <person name="Zhang J."/>
            <person name="Zhu Y."/>
            <person name="Du M."/>
            <person name="Zhao Y."/>
            <person name="Schartl M."/>
            <person name="Tang Q."/>
            <person name="Wang J."/>
        </authorList>
    </citation>
    <scope>NUCLEOTIDE SEQUENCE</scope>
</reference>
<evidence type="ECO:0000256" key="21">
    <source>
        <dbReference type="SAM" id="Phobius"/>
    </source>
</evidence>
<evidence type="ECO:0000256" key="10">
    <source>
        <dbReference type="ARBA" id="ARBA00022679"/>
    </source>
</evidence>
<keyword evidence="9" id="KW-0444">Lipid biosynthesis</keyword>
<evidence type="ECO:0000313" key="23">
    <source>
        <dbReference type="Proteomes" id="UP000265120"/>
    </source>
</evidence>
<evidence type="ECO:0000256" key="1">
    <source>
        <dbReference type="ARBA" id="ARBA00001946"/>
    </source>
</evidence>
<keyword evidence="14" id="KW-0443">Lipid metabolism</keyword>
<evidence type="ECO:0000256" key="20">
    <source>
        <dbReference type="ARBA" id="ARBA00031502"/>
    </source>
</evidence>
<proteinExistence type="inferred from homology"/>
<dbReference type="Pfam" id="PF09139">
    <property type="entry name" value="Tam41_Mmp37"/>
    <property type="match status" value="1"/>
</dbReference>
<dbReference type="Ensembl" id="ENSCSET00000034182.1">
    <property type="protein sequence ID" value="ENSCSEP00000033747.1"/>
    <property type="gene ID" value="ENSCSEG00000021653.1"/>
</dbReference>
<evidence type="ECO:0000256" key="4">
    <source>
        <dbReference type="ARBA" id="ARBA00005119"/>
    </source>
</evidence>